<accession>A0A7S4B9V2</accession>
<dbReference type="PROSITE" id="PS50003">
    <property type="entry name" value="PH_DOMAIN"/>
    <property type="match status" value="1"/>
</dbReference>
<gene>
    <name evidence="4" type="ORF">PCAR00345_LOCUS10649</name>
</gene>
<protein>
    <recommendedName>
        <fullName evidence="3">PH domain-containing protein</fullName>
    </recommendedName>
</protein>
<keyword evidence="1" id="KW-0175">Coiled coil</keyword>
<feature type="domain" description="PH" evidence="3">
    <location>
        <begin position="177"/>
        <end position="331"/>
    </location>
</feature>
<evidence type="ECO:0000256" key="2">
    <source>
        <dbReference type="SAM" id="MobiDB-lite"/>
    </source>
</evidence>
<dbReference type="Pfam" id="PF07059">
    <property type="entry name" value="EDR2_C"/>
    <property type="match status" value="1"/>
</dbReference>
<evidence type="ECO:0000313" key="4">
    <source>
        <dbReference type="EMBL" id="CAE0758055.1"/>
    </source>
</evidence>
<evidence type="ECO:0000256" key="1">
    <source>
        <dbReference type="SAM" id="Coils"/>
    </source>
</evidence>
<reference evidence="4" key="1">
    <citation type="submission" date="2021-01" db="EMBL/GenBank/DDBJ databases">
        <authorList>
            <person name="Corre E."/>
            <person name="Pelletier E."/>
            <person name="Niang G."/>
            <person name="Scheremetjew M."/>
            <person name="Finn R."/>
            <person name="Kale V."/>
            <person name="Holt S."/>
            <person name="Cochrane G."/>
            <person name="Meng A."/>
            <person name="Brown T."/>
            <person name="Cohen L."/>
        </authorList>
    </citation>
    <scope>NUCLEOTIDE SEQUENCE</scope>
    <source>
        <strain evidence="4">CCMP645</strain>
    </source>
</reference>
<feature type="region of interest" description="Disordered" evidence="2">
    <location>
        <begin position="482"/>
        <end position="526"/>
    </location>
</feature>
<dbReference type="EMBL" id="HBIZ01017134">
    <property type="protein sequence ID" value="CAE0758055.1"/>
    <property type="molecule type" value="Transcribed_RNA"/>
</dbReference>
<feature type="compositionally biased region" description="Basic and acidic residues" evidence="2">
    <location>
        <begin position="493"/>
        <end position="502"/>
    </location>
</feature>
<organism evidence="4">
    <name type="scientific">Chrysotila carterae</name>
    <name type="common">Marine alga</name>
    <name type="synonym">Syracosphaera carterae</name>
    <dbReference type="NCBI Taxonomy" id="13221"/>
    <lineage>
        <taxon>Eukaryota</taxon>
        <taxon>Haptista</taxon>
        <taxon>Haptophyta</taxon>
        <taxon>Prymnesiophyceae</taxon>
        <taxon>Isochrysidales</taxon>
        <taxon>Isochrysidaceae</taxon>
        <taxon>Chrysotila</taxon>
    </lineage>
</organism>
<evidence type="ECO:0000259" key="3">
    <source>
        <dbReference type="PROSITE" id="PS50003"/>
    </source>
</evidence>
<dbReference type="InterPro" id="IPR009769">
    <property type="entry name" value="EDR2_C"/>
</dbReference>
<dbReference type="AlphaFoldDB" id="A0A7S4B9V2"/>
<dbReference type="PANTHER" id="PTHR31558">
    <property type="entry name" value="CW14 PROTEIN"/>
    <property type="match status" value="1"/>
</dbReference>
<proteinExistence type="predicted"/>
<sequence length="967" mass="101437">MTTGRPSVDDIRGLTHPTHYISAAVPLYKKRGRFAAAMTRDWVERMFVLSENAIYWFDQGSSIVPRTEAIGIQQGRLEVRHFVSMNQVERPATTSEDFERIGPRYQLEINTITAEQSIVVGSADKAVVDELLAMLSRAVGQVGASLAGAATGAPRESLPEESALAVSQKLLRLESTGLVALGYLYKARGGLLKPSGKDGWPLRFLVLTETHLHFFKRPVKRAETDDDGGIFGGFGSSLRSGEPIFGPERGRMPMANAQFSSHRAIEDGVEFTYITLTAALPGLSKDSLLTKGVSKIASIADRGADRFRTVLRTKNAALGAEWCAVLQSACGMERSNQFAYLNAAISQGDVSKASSIAAELAQVAAALSGVKQQEGEGRRSSESVPVEMLGAASVARLPPPPPPPPQAESGYDSETFAEMEEGNRSSVVTTPGATSTLELNLSVEEQLKAALERIAELEKELGKAHEMLRMRHVAPLSITLPVDGIGINSPAESPRDSMRGADDDLVSTPSRNADIASDAPPSSLAAVNGADSSVAVSADATSGTGTGNESAAASCAAQAAQTAQGDGTAPPTASPAAANDTAFAAAGTAAGVGAAAIAVCNQKESGGNGETAEHAEKVTSDVGHNLSSVAEQDMNSVSDMATAAAATTASAESAAVAAPAPAPAPAAPPAVVAAPAPQTAEPPVIAPAPAPVLAPSAPGFPAAGSLTPGGWNATSDRARRWAASGDGKRFDVRIGPDYKRHGKKAPSVPHVYEVVAADVFRRPKILSHMASRVTLPPPPDDTPNDTGLPSRLVLNVVIPTDGPSITSFSADDSCYQIVLYFTASVESLRAWKAAGSPAVKLFQRWLAKSATESEVKERLKLLIKMDNLKELGLNSLAKYNGKPALITKSGSVFQGDDYVEIGINTFRFSFITKKGINSLMGRLRELRLHAALTIEGRDNAELPEQVFAACRVTNFDLPKIGTELSMP</sequence>
<feature type="coiled-coil region" evidence="1">
    <location>
        <begin position="440"/>
        <end position="467"/>
    </location>
</feature>
<dbReference type="InterPro" id="IPR001849">
    <property type="entry name" value="PH_domain"/>
</dbReference>
<name>A0A7S4B9V2_CHRCT</name>